<dbReference type="InterPro" id="IPR001714">
    <property type="entry name" value="Pept_M24_MAP"/>
</dbReference>
<dbReference type="PANTHER" id="PTHR46112">
    <property type="entry name" value="AMINOPEPTIDASE"/>
    <property type="match status" value="1"/>
</dbReference>
<dbReference type="Gene3D" id="3.40.350.10">
    <property type="entry name" value="Creatinase/prolidase N-terminal domain"/>
    <property type="match status" value="1"/>
</dbReference>
<reference evidence="3 4" key="1">
    <citation type="submission" date="2023-07" db="EMBL/GenBank/DDBJ databases">
        <title>Sorghum-associated microbial communities from plants grown in Nebraska, USA.</title>
        <authorList>
            <person name="Schachtman D."/>
        </authorList>
    </citation>
    <scope>NUCLEOTIDE SEQUENCE [LARGE SCALE GENOMIC DNA]</scope>
    <source>
        <strain evidence="3 4">584</strain>
    </source>
</reference>
<dbReference type="GO" id="GO:0102009">
    <property type="term" value="F:proline dipeptidase activity"/>
    <property type="evidence" value="ECO:0007669"/>
    <property type="project" value="UniProtKB-EC"/>
</dbReference>
<dbReference type="InterPro" id="IPR050659">
    <property type="entry name" value="Peptidase_M24B"/>
</dbReference>
<dbReference type="PANTHER" id="PTHR46112:SF3">
    <property type="entry name" value="AMINOPEPTIDASE YPDF"/>
    <property type="match status" value="1"/>
</dbReference>
<organism evidence="3 4">
    <name type="scientific">Inquilinus ginsengisoli</name>
    <dbReference type="NCBI Taxonomy" id="363840"/>
    <lineage>
        <taxon>Bacteria</taxon>
        <taxon>Pseudomonadati</taxon>
        <taxon>Pseudomonadota</taxon>
        <taxon>Alphaproteobacteria</taxon>
        <taxon>Rhodospirillales</taxon>
        <taxon>Rhodospirillaceae</taxon>
        <taxon>Inquilinus</taxon>
    </lineage>
</organism>
<dbReference type="SUPFAM" id="SSF55920">
    <property type="entry name" value="Creatinase/aminopeptidase"/>
    <property type="match status" value="1"/>
</dbReference>
<keyword evidence="4" id="KW-1185">Reference proteome</keyword>
<gene>
    <name evidence="3" type="ORF">E9232_001742</name>
</gene>
<keyword evidence="3" id="KW-0645">Protease</keyword>
<dbReference type="InterPro" id="IPR029149">
    <property type="entry name" value="Creatin/AminoP/Spt16_N"/>
</dbReference>
<dbReference type="PRINTS" id="PR00599">
    <property type="entry name" value="MAPEPTIDASE"/>
</dbReference>
<name>A0ABU1JLM0_9PROT</name>
<feature type="domain" description="Creatinase N-terminal" evidence="2">
    <location>
        <begin position="7"/>
        <end position="138"/>
    </location>
</feature>
<sequence length="366" mass="39122">MTARPHRLDALRRAMAAAGLDAVALVPGANFQYVTGGRFGTNERPIVLILPLEGEARLVLPVLEGNSWNALDFPARVFPWQDADGYDAAFRAAADGLALRRLGVEGQGMRVFVQIALARHLPGVELVDAQKAISAIRLRKDATEIAALRRAIVLSETALEQTLAAVRIGMSEREIQGLLIGHLFAGGADALSFSPIVAAGGKAAEPHAHAGDEKVKRGDALLFDFGGSVDGFSADITRTVFVGEADAESREFYETVLAANRLGHATARAGVTAHAVDDAVLSLLEASRFKDHVIHKTGHGLGLDIHEDPYIMRGNHQVLEPGMVFTIEPGLYHAGRIGVRIEDDVVVTETGVDSLTSFPRDLRIVG</sequence>
<feature type="domain" description="Peptidase M24" evidence="1">
    <location>
        <begin position="147"/>
        <end position="349"/>
    </location>
</feature>
<protein>
    <submittedName>
        <fullName evidence="3">Xaa-Pro dipeptidase</fullName>
        <ecNumber evidence="3">3.4.13.9</ecNumber>
    </submittedName>
</protein>
<dbReference type="Pfam" id="PF00557">
    <property type="entry name" value="Peptidase_M24"/>
    <property type="match status" value="1"/>
</dbReference>
<dbReference type="InterPro" id="IPR000994">
    <property type="entry name" value="Pept_M24"/>
</dbReference>
<dbReference type="Proteomes" id="UP001262410">
    <property type="component" value="Unassembled WGS sequence"/>
</dbReference>
<dbReference type="Pfam" id="PF01321">
    <property type="entry name" value="Creatinase_N"/>
    <property type="match status" value="1"/>
</dbReference>
<dbReference type="EC" id="3.4.13.9" evidence="3"/>
<accession>A0ABU1JLM0</accession>
<proteinExistence type="predicted"/>
<evidence type="ECO:0000259" key="2">
    <source>
        <dbReference type="Pfam" id="PF01321"/>
    </source>
</evidence>
<dbReference type="InterPro" id="IPR036005">
    <property type="entry name" value="Creatinase/aminopeptidase-like"/>
</dbReference>
<dbReference type="RefSeq" id="WP_309793430.1">
    <property type="nucleotide sequence ID" value="NZ_JAVDPW010000003.1"/>
</dbReference>
<evidence type="ECO:0000313" key="4">
    <source>
        <dbReference type="Proteomes" id="UP001262410"/>
    </source>
</evidence>
<dbReference type="SUPFAM" id="SSF53092">
    <property type="entry name" value="Creatinase/prolidase N-terminal domain"/>
    <property type="match status" value="1"/>
</dbReference>
<dbReference type="InterPro" id="IPR000587">
    <property type="entry name" value="Creatinase_N"/>
</dbReference>
<dbReference type="Gene3D" id="3.90.230.10">
    <property type="entry name" value="Creatinase/methionine aminopeptidase superfamily"/>
    <property type="match status" value="1"/>
</dbReference>
<keyword evidence="3" id="KW-0224">Dipeptidase</keyword>
<dbReference type="EMBL" id="JAVDPW010000003">
    <property type="protein sequence ID" value="MDR6289227.1"/>
    <property type="molecule type" value="Genomic_DNA"/>
</dbReference>
<evidence type="ECO:0000259" key="1">
    <source>
        <dbReference type="Pfam" id="PF00557"/>
    </source>
</evidence>
<evidence type="ECO:0000313" key="3">
    <source>
        <dbReference type="EMBL" id="MDR6289227.1"/>
    </source>
</evidence>
<comment type="caution">
    <text evidence="3">The sequence shown here is derived from an EMBL/GenBank/DDBJ whole genome shotgun (WGS) entry which is preliminary data.</text>
</comment>
<keyword evidence="3" id="KW-0378">Hydrolase</keyword>